<dbReference type="PANTHER" id="PTHR14145">
    <property type="entry name" value="26S PROTESOME SUBUNIT 6"/>
    <property type="match status" value="1"/>
</dbReference>
<evidence type="ECO:0000256" key="2">
    <source>
        <dbReference type="ARBA" id="ARBA00005717"/>
    </source>
</evidence>
<protein>
    <recommendedName>
        <fullName evidence="4">26S proteasome regulatory subunit RPN7</fullName>
    </recommendedName>
</protein>
<evidence type="ECO:0000256" key="5">
    <source>
        <dbReference type="SAM" id="Coils"/>
    </source>
</evidence>
<dbReference type="GO" id="GO:0000502">
    <property type="term" value="C:proteasome complex"/>
    <property type="evidence" value="ECO:0007669"/>
    <property type="project" value="UniProtKB-KW"/>
</dbReference>
<proteinExistence type="inferred from homology"/>
<evidence type="ECO:0000313" key="8">
    <source>
        <dbReference type="Proteomes" id="UP000232323"/>
    </source>
</evidence>
<dbReference type="SUPFAM" id="SSF46785">
    <property type="entry name" value="Winged helix' DNA-binding domain"/>
    <property type="match status" value="1"/>
</dbReference>
<name>A0A250X077_9CHLO</name>
<organism evidence="7 8">
    <name type="scientific">Chlamydomonas eustigma</name>
    <dbReference type="NCBI Taxonomy" id="1157962"/>
    <lineage>
        <taxon>Eukaryota</taxon>
        <taxon>Viridiplantae</taxon>
        <taxon>Chlorophyta</taxon>
        <taxon>core chlorophytes</taxon>
        <taxon>Chlorophyceae</taxon>
        <taxon>CS clade</taxon>
        <taxon>Chlamydomonadales</taxon>
        <taxon>Chlamydomonadaceae</taxon>
        <taxon>Chlamydomonas</taxon>
    </lineage>
</organism>
<dbReference type="InterPro" id="IPR036390">
    <property type="entry name" value="WH_DNA-bd_sf"/>
</dbReference>
<gene>
    <name evidence="7" type="ORF">CEUSTIGMA_g3795.t1</name>
</gene>
<comment type="function">
    <text evidence="1">Acts as a regulatory subunit of the 26S proteasome which is involved in the ATP-dependent degradation of ubiquitinated proteins.</text>
</comment>
<sequence>MSTVEEKQDFKIELAQKIFLLKNESIKGIDRSKLSKEILDTIEEKDLAPIYEYVCQHLGWTKDEAKLTTMRQKNEVMLKELEAKISDAENNMGEQEVRDALLAKAEFLTQLGDKESATKAFEATESKTSGVGNKMDLVFSQIRLLMFYEDWRGVKKLLAKAKLLCDQGGDWERKNKLKVYDAVFATYTRDFKTSANLFLEALATFTASELFPYQRVIFYAVISAMVSYDRVALKKCVVDAPEVLTAIGQLPQLELFLNSLYNCKYKEFFRAFVEVVDQMRADPYLSPHIKYYMRELRAVAYAQFLESYKSVTIDSMASAFDISPAFLDEEVADFIVAGRLNAKIDKVAGIIETNRPDNKNALYQDTIKKGDALLNRIQKLSKVIDME</sequence>
<dbReference type="Gene3D" id="1.25.40.570">
    <property type="match status" value="1"/>
</dbReference>
<dbReference type="InterPro" id="IPR049549">
    <property type="entry name" value="RPN7_PSMD6_C"/>
</dbReference>
<evidence type="ECO:0000259" key="6">
    <source>
        <dbReference type="PROSITE" id="PS50250"/>
    </source>
</evidence>
<dbReference type="PROSITE" id="PS50250">
    <property type="entry name" value="PCI"/>
    <property type="match status" value="1"/>
</dbReference>
<dbReference type="STRING" id="1157962.A0A250X077"/>
<comment type="caution">
    <text evidence="7">The sequence shown here is derived from an EMBL/GenBank/DDBJ whole genome shotgun (WGS) entry which is preliminary data.</text>
</comment>
<dbReference type="Pfam" id="PF01399">
    <property type="entry name" value="PCI"/>
    <property type="match status" value="1"/>
</dbReference>
<evidence type="ECO:0000256" key="3">
    <source>
        <dbReference type="ARBA" id="ARBA00022942"/>
    </source>
</evidence>
<dbReference type="OrthoDB" id="1452at2759"/>
<dbReference type="Pfam" id="PF10602">
    <property type="entry name" value="RPN7"/>
    <property type="match status" value="1"/>
</dbReference>
<evidence type="ECO:0000256" key="1">
    <source>
        <dbReference type="ARBA" id="ARBA00002187"/>
    </source>
</evidence>
<dbReference type="SMART" id="SM00088">
    <property type="entry name" value="PINT"/>
    <property type="match status" value="1"/>
</dbReference>
<keyword evidence="5" id="KW-0175">Coiled coil</keyword>
<dbReference type="InterPro" id="IPR045135">
    <property type="entry name" value="Rpn7_N"/>
</dbReference>
<keyword evidence="8" id="KW-1185">Reference proteome</keyword>
<feature type="coiled-coil region" evidence="5">
    <location>
        <begin position="71"/>
        <end position="98"/>
    </location>
</feature>
<dbReference type="FunFam" id="1.25.40.570:FF:000005">
    <property type="entry name" value="26S proteasome regulatory subunit N7"/>
    <property type="match status" value="1"/>
</dbReference>
<keyword evidence="3" id="KW-0647">Proteasome</keyword>
<dbReference type="AlphaFoldDB" id="A0A250X077"/>
<feature type="domain" description="PCI" evidence="6">
    <location>
        <begin position="190"/>
        <end position="358"/>
    </location>
</feature>
<comment type="similarity">
    <text evidence="2">Belongs to the proteasome subunit S10 family.</text>
</comment>
<evidence type="ECO:0000313" key="7">
    <source>
        <dbReference type="EMBL" id="GAX76349.1"/>
    </source>
</evidence>
<dbReference type="Pfam" id="PF21154">
    <property type="entry name" value="RPN7_PSMD6_C"/>
    <property type="match status" value="1"/>
</dbReference>
<evidence type="ECO:0000256" key="4">
    <source>
        <dbReference type="ARBA" id="ARBA00075096"/>
    </source>
</evidence>
<reference evidence="7 8" key="1">
    <citation type="submission" date="2017-08" db="EMBL/GenBank/DDBJ databases">
        <title>Acidophilic green algal genome provides insights into adaptation to an acidic environment.</title>
        <authorList>
            <person name="Hirooka S."/>
            <person name="Hirose Y."/>
            <person name="Kanesaki Y."/>
            <person name="Higuchi S."/>
            <person name="Fujiwara T."/>
            <person name="Onuma R."/>
            <person name="Era A."/>
            <person name="Ohbayashi R."/>
            <person name="Uzuka A."/>
            <person name="Nozaki H."/>
            <person name="Yoshikawa H."/>
            <person name="Miyagishima S.Y."/>
        </authorList>
    </citation>
    <scope>NUCLEOTIDE SEQUENCE [LARGE SCALE GENOMIC DNA]</scope>
    <source>
        <strain evidence="7 8">NIES-2499</strain>
    </source>
</reference>
<dbReference type="Proteomes" id="UP000232323">
    <property type="component" value="Unassembled WGS sequence"/>
</dbReference>
<accession>A0A250X077</accession>
<dbReference type="GO" id="GO:0043161">
    <property type="term" value="P:proteasome-mediated ubiquitin-dependent protein catabolic process"/>
    <property type="evidence" value="ECO:0007669"/>
    <property type="project" value="TreeGrafter"/>
</dbReference>
<dbReference type="InterPro" id="IPR019585">
    <property type="entry name" value="Rpn7/CSN1"/>
</dbReference>
<dbReference type="InterPro" id="IPR000717">
    <property type="entry name" value="PCI_dom"/>
</dbReference>
<dbReference type="PANTHER" id="PTHR14145:SF1">
    <property type="entry name" value="26S PROTEASOME NON-ATPASE REGULATORY SUBUNIT 6"/>
    <property type="match status" value="1"/>
</dbReference>
<dbReference type="EMBL" id="BEGY01000017">
    <property type="protein sequence ID" value="GAX76349.1"/>
    <property type="molecule type" value="Genomic_DNA"/>
</dbReference>